<proteinExistence type="predicted"/>
<comment type="caution">
    <text evidence="1">The sequence shown here is derived from an EMBL/GenBank/DDBJ whole genome shotgun (WGS) entry which is preliminary data.</text>
</comment>
<dbReference type="EMBL" id="JAHDVG010000471">
    <property type="protein sequence ID" value="KAH1179855.1"/>
    <property type="molecule type" value="Genomic_DNA"/>
</dbReference>
<evidence type="ECO:0000313" key="1">
    <source>
        <dbReference type="EMBL" id="KAH1179855.1"/>
    </source>
</evidence>
<organism evidence="1 2">
    <name type="scientific">Mauremys mutica</name>
    <name type="common">yellowpond turtle</name>
    <dbReference type="NCBI Taxonomy" id="74926"/>
    <lineage>
        <taxon>Eukaryota</taxon>
        <taxon>Metazoa</taxon>
        <taxon>Chordata</taxon>
        <taxon>Craniata</taxon>
        <taxon>Vertebrata</taxon>
        <taxon>Euteleostomi</taxon>
        <taxon>Archelosauria</taxon>
        <taxon>Testudinata</taxon>
        <taxon>Testudines</taxon>
        <taxon>Cryptodira</taxon>
        <taxon>Durocryptodira</taxon>
        <taxon>Testudinoidea</taxon>
        <taxon>Geoemydidae</taxon>
        <taxon>Geoemydinae</taxon>
        <taxon>Mauremys</taxon>
    </lineage>
</organism>
<keyword evidence="2" id="KW-1185">Reference proteome</keyword>
<dbReference type="Proteomes" id="UP000827986">
    <property type="component" value="Unassembled WGS sequence"/>
</dbReference>
<protein>
    <submittedName>
        <fullName evidence="1">Uncharacterized protein</fullName>
    </submittedName>
</protein>
<reference evidence="1" key="1">
    <citation type="submission" date="2021-09" db="EMBL/GenBank/DDBJ databases">
        <title>The genome of Mauremys mutica provides insights into the evolution of semi-aquatic lifestyle.</title>
        <authorList>
            <person name="Gong S."/>
            <person name="Gao Y."/>
        </authorList>
    </citation>
    <scope>NUCLEOTIDE SEQUENCE</scope>
    <source>
        <strain evidence="1">MM-2020</strain>
        <tissue evidence="1">Muscle</tissue>
    </source>
</reference>
<gene>
    <name evidence="1" type="ORF">KIL84_005905</name>
</gene>
<sequence length="143" mass="16334">MEFCGHFIYCRRVHRLSLPPVQVEFLRHELCLSVCHPVPFKHMSYCQDPALCISNTRHKVKYSTPRPGLAGFPSPLPKAQTSLLVILHLKHRASQQKCPSPTQNRLAGILFHVQIQAQPSGILGIQISYFQRTLSLKHRQDCQ</sequence>
<name>A0A9D3XIU5_9SAUR</name>
<evidence type="ECO:0000313" key="2">
    <source>
        <dbReference type="Proteomes" id="UP000827986"/>
    </source>
</evidence>
<dbReference type="AlphaFoldDB" id="A0A9D3XIU5"/>
<accession>A0A9D3XIU5</accession>